<dbReference type="RefSeq" id="XP_043045578.1">
    <property type="nucleotide sequence ID" value="XM_043180354.1"/>
</dbReference>
<accession>A0A9P7W4N9</accession>
<dbReference type="Pfam" id="PF01753">
    <property type="entry name" value="zf-MYND"/>
    <property type="match status" value="1"/>
</dbReference>
<evidence type="ECO:0000256" key="1">
    <source>
        <dbReference type="ARBA" id="ARBA00022723"/>
    </source>
</evidence>
<keyword evidence="1" id="KW-0479">Metal-binding</keyword>
<dbReference type="Gene3D" id="6.10.140.2220">
    <property type="match status" value="1"/>
</dbReference>
<keyword evidence="2" id="KW-0863">Zinc-finger</keyword>
<dbReference type="Proteomes" id="UP000812287">
    <property type="component" value="Unassembled WGS sequence"/>
</dbReference>
<dbReference type="OrthoDB" id="3068872at2759"/>
<evidence type="ECO:0000313" key="5">
    <source>
        <dbReference type="EMBL" id="KAG7452078.1"/>
    </source>
</evidence>
<keyword evidence="3" id="KW-0862">Zinc</keyword>
<dbReference type="SUPFAM" id="SSF144232">
    <property type="entry name" value="HIT/MYND zinc finger-like"/>
    <property type="match status" value="1"/>
</dbReference>
<dbReference type="AlphaFoldDB" id="A0A9P7W4N9"/>
<dbReference type="GeneID" id="66102650"/>
<protein>
    <recommendedName>
        <fullName evidence="4">MYND-type domain-containing protein</fullName>
    </recommendedName>
</protein>
<evidence type="ECO:0000313" key="6">
    <source>
        <dbReference type="Proteomes" id="UP000812287"/>
    </source>
</evidence>
<name>A0A9P7W4N9_9AGAR</name>
<organism evidence="5 6">
    <name type="scientific">Guyanagaster necrorhizus</name>
    <dbReference type="NCBI Taxonomy" id="856835"/>
    <lineage>
        <taxon>Eukaryota</taxon>
        <taxon>Fungi</taxon>
        <taxon>Dikarya</taxon>
        <taxon>Basidiomycota</taxon>
        <taxon>Agaricomycotina</taxon>
        <taxon>Agaricomycetes</taxon>
        <taxon>Agaricomycetidae</taxon>
        <taxon>Agaricales</taxon>
        <taxon>Marasmiineae</taxon>
        <taxon>Physalacriaceae</taxon>
        <taxon>Guyanagaster</taxon>
    </lineage>
</organism>
<proteinExistence type="predicted"/>
<sequence>MQRAWYCSKECQKGDWKTWHKDLCKAFKEANETDKAMRLDSLATRKEGVLTREICANLFSNPTADREYGTLPVQLITSVLHLPN</sequence>
<dbReference type="GO" id="GO:0008270">
    <property type="term" value="F:zinc ion binding"/>
    <property type="evidence" value="ECO:0007669"/>
    <property type="project" value="UniProtKB-KW"/>
</dbReference>
<evidence type="ECO:0000259" key="4">
    <source>
        <dbReference type="Pfam" id="PF01753"/>
    </source>
</evidence>
<evidence type="ECO:0000256" key="2">
    <source>
        <dbReference type="ARBA" id="ARBA00022771"/>
    </source>
</evidence>
<comment type="caution">
    <text evidence="5">The sequence shown here is derived from an EMBL/GenBank/DDBJ whole genome shotgun (WGS) entry which is preliminary data.</text>
</comment>
<keyword evidence="6" id="KW-1185">Reference proteome</keyword>
<reference evidence="5" key="1">
    <citation type="submission" date="2020-11" db="EMBL/GenBank/DDBJ databases">
        <title>Adaptations for nitrogen fixation in a non-lichenized fungal sporocarp promotes dispersal by wood-feeding termites.</title>
        <authorList>
            <consortium name="DOE Joint Genome Institute"/>
            <person name="Koch R.A."/>
            <person name="Yoon G."/>
            <person name="Arayal U."/>
            <person name="Lail K."/>
            <person name="Amirebrahimi M."/>
            <person name="Labutti K."/>
            <person name="Lipzen A."/>
            <person name="Riley R."/>
            <person name="Barry K."/>
            <person name="Henrissat B."/>
            <person name="Grigoriev I.V."/>
            <person name="Herr J.R."/>
            <person name="Aime M.C."/>
        </authorList>
    </citation>
    <scope>NUCLEOTIDE SEQUENCE</scope>
    <source>
        <strain evidence="5">MCA 3950</strain>
    </source>
</reference>
<feature type="domain" description="MYND-type" evidence="4">
    <location>
        <begin position="2"/>
        <end position="24"/>
    </location>
</feature>
<gene>
    <name evidence="5" type="ORF">BT62DRAFT_280679</name>
</gene>
<dbReference type="InterPro" id="IPR002893">
    <property type="entry name" value="Znf_MYND"/>
</dbReference>
<evidence type="ECO:0000256" key="3">
    <source>
        <dbReference type="ARBA" id="ARBA00022833"/>
    </source>
</evidence>
<dbReference type="EMBL" id="MU250524">
    <property type="protein sequence ID" value="KAG7452078.1"/>
    <property type="molecule type" value="Genomic_DNA"/>
</dbReference>